<proteinExistence type="predicted"/>
<dbReference type="EnsemblMetazoa" id="PPA35539.1">
    <property type="protein sequence ID" value="PPA35539.1"/>
    <property type="gene ID" value="WBGene00273908"/>
</dbReference>
<protein>
    <submittedName>
        <fullName evidence="1">Uncharacterized protein</fullName>
    </submittedName>
</protein>
<sequence>MSSYDFTTCGIHAKAVMRSFFIIRLISVIAVLFFCYYLQFKGIPHFAIAGIIVNIIITIPLSIAVFMPNRACVILYVILEFIFHFFWLFPFYSSGVIIFDLLQSLRLDFGLPDPSLGLIMTPILLFFYVIFIIKVLLPFYEYVGTVKREERLSKERELHDIPLLH</sequence>
<accession>A0A8R1YQH1</accession>
<reference evidence="1" key="2">
    <citation type="submission" date="2022-06" db="UniProtKB">
        <authorList>
            <consortium name="EnsemblMetazoa"/>
        </authorList>
    </citation>
    <scope>IDENTIFICATION</scope>
    <source>
        <strain evidence="1">PS312</strain>
    </source>
</reference>
<evidence type="ECO:0000313" key="2">
    <source>
        <dbReference type="Proteomes" id="UP000005239"/>
    </source>
</evidence>
<evidence type="ECO:0000313" key="1">
    <source>
        <dbReference type="EnsemblMetazoa" id="PPA35539.1"/>
    </source>
</evidence>
<dbReference type="Proteomes" id="UP000005239">
    <property type="component" value="Unassembled WGS sequence"/>
</dbReference>
<gene>
    <name evidence="1" type="primary">WBGene00273908</name>
</gene>
<dbReference type="AlphaFoldDB" id="A0A2A6B6E5"/>
<accession>A0A2A6B6E5</accession>
<organism evidence="1 2">
    <name type="scientific">Pristionchus pacificus</name>
    <name type="common">Parasitic nematode worm</name>
    <dbReference type="NCBI Taxonomy" id="54126"/>
    <lineage>
        <taxon>Eukaryota</taxon>
        <taxon>Metazoa</taxon>
        <taxon>Ecdysozoa</taxon>
        <taxon>Nematoda</taxon>
        <taxon>Chromadorea</taxon>
        <taxon>Rhabditida</taxon>
        <taxon>Rhabditina</taxon>
        <taxon>Diplogasteromorpha</taxon>
        <taxon>Diplogasteroidea</taxon>
        <taxon>Neodiplogasteridae</taxon>
        <taxon>Pristionchus</taxon>
    </lineage>
</organism>
<name>A0A2A6B6E5_PRIPA</name>
<keyword evidence="2" id="KW-1185">Reference proteome</keyword>
<reference evidence="2" key="1">
    <citation type="journal article" date="2008" name="Nat. Genet.">
        <title>The Pristionchus pacificus genome provides a unique perspective on nematode lifestyle and parasitism.</title>
        <authorList>
            <person name="Dieterich C."/>
            <person name="Clifton S.W."/>
            <person name="Schuster L.N."/>
            <person name="Chinwalla A."/>
            <person name="Delehaunty K."/>
            <person name="Dinkelacker I."/>
            <person name="Fulton L."/>
            <person name="Fulton R."/>
            <person name="Godfrey J."/>
            <person name="Minx P."/>
            <person name="Mitreva M."/>
            <person name="Roeseler W."/>
            <person name="Tian H."/>
            <person name="Witte H."/>
            <person name="Yang S.P."/>
            <person name="Wilson R.K."/>
            <person name="Sommer R.J."/>
        </authorList>
    </citation>
    <scope>NUCLEOTIDE SEQUENCE [LARGE SCALE GENOMIC DNA]</scope>
    <source>
        <strain evidence="2">PS312</strain>
    </source>
</reference>